<dbReference type="AlphaFoldDB" id="A0A085YY56"/>
<gene>
    <name evidence="1" type="ORF">IX38_21615</name>
</gene>
<dbReference type="EMBL" id="JPRO01000030">
    <property type="protein sequence ID" value="KFE97119.1"/>
    <property type="molecule type" value="Genomic_DNA"/>
</dbReference>
<name>A0A085YY56_9FLAO</name>
<proteinExistence type="predicted"/>
<evidence type="ECO:0000313" key="1">
    <source>
        <dbReference type="EMBL" id="KFE97119.1"/>
    </source>
</evidence>
<accession>A0A085YY56</accession>
<keyword evidence="2" id="KW-1185">Reference proteome</keyword>
<reference evidence="1 2" key="1">
    <citation type="submission" date="2014-07" db="EMBL/GenBank/DDBJ databases">
        <title>Genome of Chryseobacterium luteum DSM 18605.</title>
        <authorList>
            <person name="Stropko S.J."/>
            <person name="Pipes S.E."/>
            <person name="Newman J.D."/>
        </authorList>
    </citation>
    <scope>NUCLEOTIDE SEQUENCE [LARGE SCALE GENOMIC DNA]</scope>
    <source>
        <strain evidence="1 2">DSM 18605</strain>
    </source>
</reference>
<dbReference type="STRING" id="421531.IX38_21615"/>
<comment type="caution">
    <text evidence="1">The sequence shown here is derived from an EMBL/GenBank/DDBJ whole genome shotgun (WGS) entry which is preliminary data.</text>
</comment>
<protein>
    <submittedName>
        <fullName evidence="1">Uncharacterized protein</fullName>
    </submittedName>
</protein>
<sequence length="63" mass="7620">MILILKLHKKVNMEQIFIISREVKANISREFCISKIKHGLPFLFFRKKHLKFNSKKKFTDNED</sequence>
<dbReference type="Proteomes" id="UP000028703">
    <property type="component" value="Unassembled WGS sequence"/>
</dbReference>
<organism evidence="1 2">
    <name type="scientific">Chryseobacterium luteum</name>
    <dbReference type="NCBI Taxonomy" id="421531"/>
    <lineage>
        <taxon>Bacteria</taxon>
        <taxon>Pseudomonadati</taxon>
        <taxon>Bacteroidota</taxon>
        <taxon>Flavobacteriia</taxon>
        <taxon>Flavobacteriales</taxon>
        <taxon>Weeksellaceae</taxon>
        <taxon>Chryseobacterium group</taxon>
        <taxon>Chryseobacterium</taxon>
    </lineage>
</organism>
<evidence type="ECO:0000313" key="2">
    <source>
        <dbReference type="Proteomes" id="UP000028703"/>
    </source>
</evidence>